<dbReference type="RefSeq" id="WP_311675782.1">
    <property type="nucleotide sequence ID" value="NZ_JAVREQ010000031.1"/>
</dbReference>
<feature type="compositionally biased region" description="Basic and acidic residues" evidence="1">
    <location>
        <begin position="173"/>
        <end position="185"/>
    </location>
</feature>
<feature type="region of interest" description="Disordered" evidence="1">
    <location>
        <begin position="1"/>
        <end position="27"/>
    </location>
</feature>
<sequence length="266" mass="29154">MPRTLDDVLNDACALPADDPDEEKELKASRERLAEDYFDAVQRGTAQGGFPHPALGPAPLNAAGPDRAGPVARRERAARDLRALSSLAIRTPDAATHITRLATKEIDADNALVFACLLHLADRDDQAEFFWQFAAGAGKTASAECLSLLHTVRGELRAARHWAEQAADLDDPETPRHQDRDHEDVTTRVRREPRLLYSLNLLKVWRLLRGEDSETLTMSAFHACAGTLSRALTSAIQRLGTEPGEAVLLTWPDRNVAAQLQGCAAR</sequence>
<feature type="compositionally biased region" description="Low complexity" evidence="1">
    <location>
        <begin position="53"/>
        <end position="65"/>
    </location>
</feature>
<accession>A0ABU2NZJ2</accession>
<dbReference type="Proteomes" id="UP001183414">
    <property type="component" value="Unassembled WGS sequence"/>
</dbReference>
<dbReference type="EMBL" id="JAVREQ010000031">
    <property type="protein sequence ID" value="MDT0382174.1"/>
    <property type="molecule type" value="Genomic_DNA"/>
</dbReference>
<evidence type="ECO:0000256" key="1">
    <source>
        <dbReference type="SAM" id="MobiDB-lite"/>
    </source>
</evidence>
<feature type="region of interest" description="Disordered" evidence="1">
    <location>
        <begin position="166"/>
        <end position="185"/>
    </location>
</feature>
<feature type="region of interest" description="Disordered" evidence="1">
    <location>
        <begin position="46"/>
        <end position="71"/>
    </location>
</feature>
<evidence type="ECO:0000313" key="3">
    <source>
        <dbReference type="Proteomes" id="UP001183414"/>
    </source>
</evidence>
<comment type="caution">
    <text evidence="2">The sequence shown here is derived from an EMBL/GenBank/DDBJ whole genome shotgun (WGS) entry which is preliminary data.</text>
</comment>
<protein>
    <submittedName>
        <fullName evidence="2">Uncharacterized protein</fullName>
    </submittedName>
</protein>
<name>A0ABU2NZJ2_9ACTN</name>
<evidence type="ECO:0000313" key="2">
    <source>
        <dbReference type="EMBL" id="MDT0382174.1"/>
    </source>
</evidence>
<proteinExistence type="predicted"/>
<keyword evidence="3" id="KW-1185">Reference proteome</keyword>
<reference evidence="3" key="1">
    <citation type="submission" date="2023-07" db="EMBL/GenBank/DDBJ databases">
        <title>30 novel species of actinomycetes from the DSMZ collection.</title>
        <authorList>
            <person name="Nouioui I."/>
        </authorList>
    </citation>
    <scope>NUCLEOTIDE SEQUENCE [LARGE SCALE GENOMIC DNA]</scope>
    <source>
        <strain evidence="3">DSM 42041</strain>
    </source>
</reference>
<organism evidence="2 3">
    <name type="scientific">Streptomyces hazeniae</name>
    <dbReference type="NCBI Taxonomy" id="3075538"/>
    <lineage>
        <taxon>Bacteria</taxon>
        <taxon>Bacillati</taxon>
        <taxon>Actinomycetota</taxon>
        <taxon>Actinomycetes</taxon>
        <taxon>Kitasatosporales</taxon>
        <taxon>Streptomycetaceae</taxon>
        <taxon>Streptomyces</taxon>
    </lineage>
</organism>
<gene>
    <name evidence="2" type="ORF">RM572_25775</name>
</gene>